<protein>
    <submittedName>
        <fullName evidence="2">Uncharacterized protein</fullName>
    </submittedName>
</protein>
<evidence type="ECO:0000313" key="3">
    <source>
        <dbReference type="Proteomes" id="UP001596392"/>
    </source>
</evidence>
<keyword evidence="1" id="KW-1133">Transmembrane helix</keyword>
<reference evidence="3" key="1">
    <citation type="journal article" date="2019" name="Int. J. Syst. Evol. Microbiol.">
        <title>The Global Catalogue of Microorganisms (GCM) 10K type strain sequencing project: providing services to taxonomists for standard genome sequencing and annotation.</title>
        <authorList>
            <consortium name="The Broad Institute Genomics Platform"/>
            <consortium name="The Broad Institute Genome Sequencing Center for Infectious Disease"/>
            <person name="Wu L."/>
            <person name="Ma J."/>
        </authorList>
    </citation>
    <scope>NUCLEOTIDE SEQUENCE [LARGE SCALE GENOMIC DNA]</scope>
    <source>
        <strain evidence="3">CGMCC 1.9106</strain>
    </source>
</reference>
<sequence>MPPSPSDFGGNAEPRLPAWRTQVAPPALPTVPEPDAVLPDVPRRDFVDPALVAGRSIGVWVYVLALLLAALADFGNFFQIIQFAMPSQQNWLLFVIVVGFTACVLFLAHCVGVILRLLRAGENWIPAYFAVLAAAAWLLLGGAGLYLRLTNADPQGRTGTVEVVGQGAAATAAETAGQAPVLGASLVFLGLYIGTGLVAMIGAYLTHQPAHAAFAKSRKEHDKAVAAAAEAARSLAEARANVEMWQRRSAIADVIRWADEVELLNVGEELKKRARTSIAERAQDAALTEVYLPEEA</sequence>
<dbReference type="RefSeq" id="WP_376808169.1">
    <property type="nucleotide sequence ID" value="NZ_JBHTAC010000024.1"/>
</dbReference>
<comment type="caution">
    <text evidence="2">The sequence shown here is derived from an EMBL/GenBank/DDBJ whole genome shotgun (WGS) entry which is preliminary data.</text>
</comment>
<name>A0ABW2H3P8_9ACTN</name>
<feature type="transmembrane region" description="Helical" evidence="1">
    <location>
        <begin position="59"/>
        <end position="85"/>
    </location>
</feature>
<organism evidence="2 3">
    <name type="scientific">Catellatospora aurea</name>
    <dbReference type="NCBI Taxonomy" id="1337874"/>
    <lineage>
        <taxon>Bacteria</taxon>
        <taxon>Bacillati</taxon>
        <taxon>Actinomycetota</taxon>
        <taxon>Actinomycetes</taxon>
        <taxon>Micromonosporales</taxon>
        <taxon>Micromonosporaceae</taxon>
        <taxon>Catellatospora</taxon>
    </lineage>
</organism>
<keyword evidence="1" id="KW-0472">Membrane</keyword>
<feature type="transmembrane region" description="Helical" evidence="1">
    <location>
        <begin position="91"/>
        <end position="115"/>
    </location>
</feature>
<keyword evidence="3" id="KW-1185">Reference proteome</keyword>
<evidence type="ECO:0000313" key="2">
    <source>
        <dbReference type="EMBL" id="MFC7245224.1"/>
    </source>
</evidence>
<accession>A0ABW2H3P8</accession>
<proteinExistence type="predicted"/>
<keyword evidence="1" id="KW-0812">Transmembrane</keyword>
<feature type="transmembrane region" description="Helical" evidence="1">
    <location>
        <begin position="186"/>
        <end position="206"/>
    </location>
</feature>
<dbReference type="EMBL" id="JBHTAC010000024">
    <property type="protein sequence ID" value="MFC7245224.1"/>
    <property type="molecule type" value="Genomic_DNA"/>
</dbReference>
<feature type="transmembrane region" description="Helical" evidence="1">
    <location>
        <begin position="127"/>
        <end position="147"/>
    </location>
</feature>
<evidence type="ECO:0000256" key="1">
    <source>
        <dbReference type="SAM" id="Phobius"/>
    </source>
</evidence>
<dbReference type="Proteomes" id="UP001596392">
    <property type="component" value="Unassembled WGS sequence"/>
</dbReference>
<gene>
    <name evidence="2" type="ORF">ACFQO7_22335</name>
</gene>